<gene>
    <name evidence="2" type="ORF">SAMN04489716_3034</name>
</gene>
<keyword evidence="1" id="KW-0472">Membrane</keyword>
<keyword evidence="1" id="KW-1133">Transmembrane helix</keyword>
<evidence type="ECO:0000256" key="1">
    <source>
        <dbReference type="SAM" id="Phobius"/>
    </source>
</evidence>
<proteinExistence type="predicted"/>
<keyword evidence="1" id="KW-0812">Transmembrane</keyword>
<protein>
    <submittedName>
        <fullName evidence="2">Uncharacterized protein</fullName>
    </submittedName>
</protein>
<name>A0A1H1YYE1_9ACTN</name>
<feature type="transmembrane region" description="Helical" evidence="1">
    <location>
        <begin position="58"/>
        <end position="81"/>
    </location>
</feature>
<accession>A0A1H1YYE1</accession>
<feature type="transmembrane region" description="Helical" evidence="1">
    <location>
        <begin position="21"/>
        <end position="38"/>
    </location>
</feature>
<evidence type="ECO:0000313" key="3">
    <source>
        <dbReference type="Proteomes" id="UP000198688"/>
    </source>
</evidence>
<dbReference type="AlphaFoldDB" id="A0A1H1YYE1"/>
<reference evidence="2 3" key="1">
    <citation type="submission" date="2016-10" db="EMBL/GenBank/DDBJ databases">
        <authorList>
            <person name="de Groot N.N."/>
        </authorList>
    </citation>
    <scope>NUCLEOTIDE SEQUENCE [LARGE SCALE GENOMIC DNA]</scope>
    <source>
        <strain evidence="2 3">DSM 43941</strain>
    </source>
</reference>
<dbReference type="EMBL" id="LT629758">
    <property type="protein sequence ID" value="SDT25946.1"/>
    <property type="molecule type" value="Genomic_DNA"/>
</dbReference>
<dbReference type="Proteomes" id="UP000198688">
    <property type="component" value="Chromosome I"/>
</dbReference>
<evidence type="ECO:0000313" key="2">
    <source>
        <dbReference type="EMBL" id="SDT25946.1"/>
    </source>
</evidence>
<organism evidence="2 3">
    <name type="scientific">Actinoplanes derwentensis</name>
    <dbReference type="NCBI Taxonomy" id="113562"/>
    <lineage>
        <taxon>Bacteria</taxon>
        <taxon>Bacillati</taxon>
        <taxon>Actinomycetota</taxon>
        <taxon>Actinomycetes</taxon>
        <taxon>Micromonosporales</taxon>
        <taxon>Micromonosporaceae</taxon>
        <taxon>Actinoplanes</taxon>
    </lineage>
</organism>
<sequence length="300" mass="33529">MIDALGEAVAGHVVERLLTRLGAALVFAVGGALAWLSAHGGWGRLVAVGEQVAGLPTLVVMALVAALLAVAFAGTTLVRLLTRPVLRFLEGYWTWPLQPLRVWLVKRERSRRTALEKELRTVALRGERSRQGRPEQLLHRIPADPWLMPTRLGNMLRAAETRPHGKYGLDAVALWPHLWLVLPEQARLDLGAARAALDRAVATAIWALAFLPFGFWSPWALVAGLVPVVFVVRLWIPHRAARYADMLEAAYDMYRRRLYEQVRWPLPTDPDDERVQGERLTTYLVRGLVGSAPVFEERAS</sequence>
<dbReference type="STRING" id="113562.SAMN04489716_3034"/>
<dbReference type="OrthoDB" id="529448at2"/>
<keyword evidence="3" id="KW-1185">Reference proteome</keyword>
<dbReference type="RefSeq" id="WP_157751582.1">
    <property type="nucleotide sequence ID" value="NZ_BOMJ01000001.1"/>
</dbReference>